<sequence>MALADTLQKNFKINFISRSLEGSLISDIQDKRFGIFRFYSNSEKIDEKNDAQKTISLIKKHSGQKNILIIDNYQLSKKWETYVKPFVHKLIVIDDLPNRSHNCDLLIDQNLHTKVNGLYKGLIPSNCIKLIGPKFSMIRKKFRMLKKSVKPRTFPIKKILVSFGGSDIENQTLITLNSIKKMNRKINVDVVVGRANKCKKTLKIFCNRNNRFTYHEQIDNIADLMLSSDLSIGSSGSTTWERCSLGLPAIVSISSNDQRDTANSLSQKKCIINLGDVKKLKESSYINVITNLKKNDLRNMSKNSMSLVDGNGTQRILKHILLMVK</sequence>
<dbReference type="Gene3D" id="3.40.50.2000">
    <property type="entry name" value="Glycogen Phosphorylase B"/>
    <property type="match status" value="1"/>
</dbReference>
<dbReference type="GO" id="GO:0016758">
    <property type="term" value="F:hexosyltransferase activity"/>
    <property type="evidence" value="ECO:0007669"/>
    <property type="project" value="InterPro"/>
</dbReference>
<reference evidence="2" key="1">
    <citation type="submission" date="2018-05" db="EMBL/GenBank/DDBJ databases">
        <authorList>
            <person name="Lanie J.A."/>
            <person name="Ng W.-L."/>
            <person name="Kazmierczak K.M."/>
            <person name="Andrzejewski T.M."/>
            <person name="Davidsen T.M."/>
            <person name="Wayne K.J."/>
            <person name="Tettelin H."/>
            <person name="Glass J.I."/>
            <person name="Rusch D."/>
            <person name="Podicherti R."/>
            <person name="Tsui H.-C.T."/>
            <person name="Winkler M.E."/>
        </authorList>
    </citation>
    <scope>NUCLEOTIDE SEQUENCE</scope>
</reference>
<dbReference type="InterPro" id="IPR020023">
    <property type="entry name" value="PseG"/>
</dbReference>
<dbReference type="AlphaFoldDB" id="A0A382H1X7"/>
<evidence type="ECO:0000313" key="2">
    <source>
        <dbReference type="EMBL" id="SVB81182.1"/>
    </source>
</evidence>
<evidence type="ECO:0000259" key="1">
    <source>
        <dbReference type="Pfam" id="PF04101"/>
    </source>
</evidence>
<dbReference type="Gene3D" id="3.40.50.11190">
    <property type="match status" value="1"/>
</dbReference>
<dbReference type="Pfam" id="PF04101">
    <property type="entry name" value="Glyco_tran_28_C"/>
    <property type="match status" value="1"/>
</dbReference>
<dbReference type="NCBIfam" id="TIGR03590">
    <property type="entry name" value="PseG"/>
    <property type="match status" value="1"/>
</dbReference>
<name>A0A382H1X7_9ZZZZ</name>
<gene>
    <name evidence="2" type="ORF">METZ01_LOCUS234036</name>
</gene>
<organism evidence="2">
    <name type="scientific">marine metagenome</name>
    <dbReference type="NCBI Taxonomy" id="408172"/>
    <lineage>
        <taxon>unclassified sequences</taxon>
        <taxon>metagenomes</taxon>
        <taxon>ecological metagenomes</taxon>
    </lineage>
</organism>
<dbReference type="InterPro" id="IPR007235">
    <property type="entry name" value="Glyco_trans_28_C"/>
</dbReference>
<protein>
    <recommendedName>
        <fullName evidence="1">Glycosyl transferase family 28 C-terminal domain-containing protein</fullName>
    </recommendedName>
</protein>
<dbReference type="SUPFAM" id="SSF53756">
    <property type="entry name" value="UDP-Glycosyltransferase/glycogen phosphorylase"/>
    <property type="match status" value="1"/>
</dbReference>
<accession>A0A382H1X7</accession>
<feature type="domain" description="Glycosyl transferase family 28 C-terminal" evidence="1">
    <location>
        <begin position="172"/>
        <end position="309"/>
    </location>
</feature>
<proteinExistence type="predicted"/>
<dbReference type="EMBL" id="UINC01058660">
    <property type="protein sequence ID" value="SVB81182.1"/>
    <property type="molecule type" value="Genomic_DNA"/>
</dbReference>